<dbReference type="Pfam" id="PF08281">
    <property type="entry name" value="Sigma70_r4_2"/>
    <property type="match status" value="1"/>
</dbReference>
<dbReference type="Gene3D" id="1.10.1740.10">
    <property type="match status" value="1"/>
</dbReference>
<dbReference type="EMBL" id="JADKNH010000003">
    <property type="protein sequence ID" value="MBF4692486.1"/>
    <property type="molecule type" value="Genomic_DNA"/>
</dbReference>
<dbReference type="SUPFAM" id="SSF88659">
    <property type="entry name" value="Sigma3 and sigma4 domains of RNA polymerase sigma factors"/>
    <property type="match status" value="1"/>
</dbReference>
<gene>
    <name evidence="8" type="ORF">ISU02_05125</name>
</gene>
<dbReference type="InterPro" id="IPR013249">
    <property type="entry name" value="RNA_pol_sigma70_r4_t2"/>
</dbReference>
<dbReference type="SUPFAM" id="SSF88946">
    <property type="entry name" value="Sigma2 domain of RNA polymerase sigma factors"/>
    <property type="match status" value="1"/>
</dbReference>
<keyword evidence="4" id="KW-0238">DNA-binding</keyword>
<dbReference type="InterPro" id="IPR013325">
    <property type="entry name" value="RNA_pol_sigma_r2"/>
</dbReference>
<reference evidence="8 9" key="1">
    <citation type="submission" date="2020-11" db="EMBL/GenBank/DDBJ databases">
        <title>Fusibacter basophilias sp. nov.</title>
        <authorList>
            <person name="Qiu D."/>
        </authorList>
    </citation>
    <scope>NUCLEOTIDE SEQUENCE [LARGE SCALE GENOMIC DNA]</scope>
    <source>
        <strain evidence="8 9">Q10-2</strain>
    </source>
</reference>
<feature type="domain" description="RNA polymerase sigma factor 70 region 4 type 2" evidence="7">
    <location>
        <begin position="116"/>
        <end position="168"/>
    </location>
</feature>
<proteinExistence type="inferred from homology"/>
<evidence type="ECO:0000259" key="7">
    <source>
        <dbReference type="Pfam" id="PF08281"/>
    </source>
</evidence>
<evidence type="ECO:0000313" key="9">
    <source>
        <dbReference type="Proteomes" id="UP000614200"/>
    </source>
</evidence>
<dbReference type="PANTHER" id="PTHR43133">
    <property type="entry name" value="RNA POLYMERASE ECF-TYPE SIGMA FACTO"/>
    <property type="match status" value="1"/>
</dbReference>
<comment type="caution">
    <text evidence="8">The sequence shown here is derived from an EMBL/GenBank/DDBJ whole genome shotgun (WGS) entry which is preliminary data.</text>
</comment>
<evidence type="ECO:0000256" key="4">
    <source>
        <dbReference type="ARBA" id="ARBA00023125"/>
    </source>
</evidence>
<dbReference type="InterPro" id="IPR013324">
    <property type="entry name" value="RNA_pol_sigma_r3/r4-like"/>
</dbReference>
<accession>A0ABR9ZPV5</accession>
<dbReference type="Gene3D" id="1.10.10.10">
    <property type="entry name" value="Winged helix-like DNA-binding domain superfamily/Winged helix DNA-binding domain"/>
    <property type="match status" value="1"/>
</dbReference>
<dbReference type="Pfam" id="PF04542">
    <property type="entry name" value="Sigma70_r2"/>
    <property type="match status" value="1"/>
</dbReference>
<evidence type="ECO:0000259" key="6">
    <source>
        <dbReference type="Pfam" id="PF04542"/>
    </source>
</evidence>
<comment type="similarity">
    <text evidence="1">Belongs to the sigma-70 factor family. ECF subfamily.</text>
</comment>
<evidence type="ECO:0000313" key="8">
    <source>
        <dbReference type="EMBL" id="MBF4692486.1"/>
    </source>
</evidence>
<feature type="domain" description="RNA polymerase sigma-70 region 2" evidence="6">
    <location>
        <begin position="27"/>
        <end position="89"/>
    </location>
</feature>
<dbReference type="Proteomes" id="UP000614200">
    <property type="component" value="Unassembled WGS sequence"/>
</dbReference>
<dbReference type="InterPro" id="IPR014284">
    <property type="entry name" value="RNA_pol_sigma-70_dom"/>
</dbReference>
<evidence type="ECO:0000256" key="1">
    <source>
        <dbReference type="ARBA" id="ARBA00010641"/>
    </source>
</evidence>
<dbReference type="InterPro" id="IPR036388">
    <property type="entry name" value="WH-like_DNA-bd_sf"/>
</dbReference>
<dbReference type="InterPro" id="IPR039425">
    <property type="entry name" value="RNA_pol_sigma-70-like"/>
</dbReference>
<evidence type="ECO:0000256" key="2">
    <source>
        <dbReference type="ARBA" id="ARBA00023015"/>
    </source>
</evidence>
<keyword evidence="9" id="KW-1185">Reference proteome</keyword>
<keyword evidence="2" id="KW-0805">Transcription regulation</keyword>
<keyword evidence="3" id="KW-0731">Sigma factor</keyword>
<dbReference type="RefSeq" id="WP_194700734.1">
    <property type="nucleotide sequence ID" value="NZ_JADKNH010000003.1"/>
</dbReference>
<organism evidence="8 9">
    <name type="scientific">Fusibacter ferrireducens</name>
    <dbReference type="NCBI Taxonomy" id="2785058"/>
    <lineage>
        <taxon>Bacteria</taxon>
        <taxon>Bacillati</taxon>
        <taxon>Bacillota</taxon>
        <taxon>Clostridia</taxon>
        <taxon>Eubacteriales</taxon>
        <taxon>Eubacteriales Family XII. Incertae Sedis</taxon>
        <taxon>Fusibacter</taxon>
    </lineage>
</organism>
<evidence type="ECO:0000256" key="3">
    <source>
        <dbReference type="ARBA" id="ARBA00023082"/>
    </source>
</evidence>
<dbReference type="PANTHER" id="PTHR43133:SF8">
    <property type="entry name" value="RNA POLYMERASE SIGMA FACTOR HI_1459-RELATED"/>
    <property type="match status" value="1"/>
</dbReference>
<dbReference type="InterPro" id="IPR007627">
    <property type="entry name" value="RNA_pol_sigma70_r2"/>
</dbReference>
<name>A0ABR9ZPV5_9FIRM</name>
<protein>
    <submittedName>
        <fullName evidence="8">Sigma-70 family RNA polymerase sigma factor</fullName>
    </submittedName>
</protein>
<keyword evidence="5" id="KW-0804">Transcription</keyword>
<evidence type="ECO:0000256" key="5">
    <source>
        <dbReference type="ARBA" id="ARBA00023163"/>
    </source>
</evidence>
<dbReference type="NCBIfam" id="TIGR02937">
    <property type="entry name" value="sigma70-ECF"/>
    <property type="match status" value="1"/>
</dbReference>
<sequence>MNDESIYKRLLRRDQQALADILNQYGGLLKYIIDNTVHLTTEEMEECVSDVLFLIWQRIEKFDATKSSLKSWIILITRSAAIDYYRKVKKHRKTVSIEAVSATLDFQETFEVLSIEEIIELLQQLPPPDNAIFYDRFILGEDMECIADKYEISKDNAYKRIARGRLKLKAIFAKEEM</sequence>